<protein>
    <submittedName>
        <fullName evidence="3">Uncharacterized protein</fullName>
    </submittedName>
</protein>
<name>A0A450WX85_9GAMM</name>
<evidence type="ECO:0000313" key="3">
    <source>
        <dbReference type="EMBL" id="VFK21633.1"/>
    </source>
</evidence>
<dbReference type="EMBL" id="CAADFH010000034">
    <property type="protein sequence ID" value="VFJ93801.1"/>
    <property type="molecule type" value="Genomic_DNA"/>
</dbReference>
<dbReference type="AlphaFoldDB" id="A0A450WX85"/>
<proteinExistence type="predicted"/>
<reference evidence="3" key="1">
    <citation type="submission" date="2019-02" db="EMBL/GenBank/DDBJ databases">
        <authorList>
            <person name="Gruber-Vodicka R. H."/>
            <person name="Seah K. B. B."/>
        </authorList>
    </citation>
    <scope>NUCLEOTIDE SEQUENCE</scope>
    <source>
        <strain evidence="3">BECK_BY7</strain>
        <strain evidence="1">BECK_M6</strain>
        <strain evidence="2">BECK_M7</strain>
    </source>
</reference>
<evidence type="ECO:0000313" key="2">
    <source>
        <dbReference type="EMBL" id="VFJ93888.1"/>
    </source>
</evidence>
<accession>A0A450WX85</accession>
<sequence length="111" mass="13157">MRGNIRDLRYIRGSFQEYNRADTLTECDESLSSLREPLRLGIHFPKSRTILFVPWFEEFPRTDVRRLVAKLDFQGQQLKKAVFLLIKSPIIVLEWRNFRRNLNTITGFQAG</sequence>
<organism evidence="3">
    <name type="scientific">Candidatus Kentrum sp. LFY</name>
    <dbReference type="NCBI Taxonomy" id="2126342"/>
    <lineage>
        <taxon>Bacteria</taxon>
        <taxon>Pseudomonadati</taxon>
        <taxon>Pseudomonadota</taxon>
        <taxon>Gammaproteobacteria</taxon>
        <taxon>Candidatus Kentrum</taxon>
    </lineage>
</organism>
<dbReference type="EMBL" id="CAADFF010000051">
    <property type="protein sequence ID" value="VFJ93888.1"/>
    <property type="molecule type" value="Genomic_DNA"/>
</dbReference>
<evidence type="ECO:0000313" key="1">
    <source>
        <dbReference type="EMBL" id="VFJ93801.1"/>
    </source>
</evidence>
<gene>
    <name evidence="1" type="ORF">BECKLFY1418A_GA0070994_103412</name>
    <name evidence="2" type="ORF">BECKLFY1418B_GA0070995_10516</name>
    <name evidence="3" type="ORF">BECKLFY1418C_GA0070996_10987</name>
</gene>
<dbReference type="EMBL" id="CAADFN010000098">
    <property type="protein sequence ID" value="VFK21633.1"/>
    <property type="molecule type" value="Genomic_DNA"/>
</dbReference>